<feature type="domain" description="DH" evidence="1">
    <location>
        <begin position="1"/>
        <end position="75"/>
    </location>
</feature>
<organism evidence="2 3">
    <name type="scientific">Cirrhinus mrigala</name>
    <name type="common">Mrigala</name>
    <dbReference type="NCBI Taxonomy" id="683832"/>
    <lineage>
        <taxon>Eukaryota</taxon>
        <taxon>Metazoa</taxon>
        <taxon>Chordata</taxon>
        <taxon>Craniata</taxon>
        <taxon>Vertebrata</taxon>
        <taxon>Euteleostomi</taxon>
        <taxon>Actinopterygii</taxon>
        <taxon>Neopterygii</taxon>
        <taxon>Teleostei</taxon>
        <taxon>Ostariophysi</taxon>
        <taxon>Cypriniformes</taxon>
        <taxon>Cyprinidae</taxon>
        <taxon>Labeoninae</taxon>
        <taxon>Labeonini</taxon>
        <taxon>Cirrhinus</taxon>
    </lineage>
</organism>
<evidence type="ECO:0000313" key="2">
    <source>
        <dbReference type="EMBL" id="KAL0157615.1"/>
    </source>
</evidence>
<dbReference type="PANTHER" id="PTHR45845:SF2">
    <property type="entry name" value="RIKEN CDNA D630003M21 GENE"/>
    <property type="match status" value="1"/>
</dbReference>
<dbReference type="PROSITE" id="PS50010">
    <property type="entry name" value="DH_2"/>
    <property type="match status" value="1"/>
</dbReference>
<gene>
    <name evidence="2" type="ORF">M9458_045691</name>
</gene>
<protein>
    <recommendedName>
        <fullName evidence="1">DH domain-containing protein</fullName>
    </recommendedName>
</protein>
<feature type="non-terminal residue" evidence="2">
    <location>
        <position position="1"/>
    </location>
</feature>
<evidence type="ECO:0000259" key="1">
    <source>
        <dbReference type="PROSITE" id="PS50010"/>
    </source>
</evidence>
<comment type="caution">
    <text evidence="2">The sequence shown here is derived from an EMBL/GenBank/DDBJ whole genome shotgun (WGS) entry which is preliminary data.</text>
</comment>
<proteinExistence type="predicted"/>
<dbReference type="Pfam" id="PF00621">
    <property type="entry name" value="RhoGEF"/>
    <property type="match status" value="1"/>
</dbReference>
<dbReference type="Gene3D" id="1.20.900.10">
    <property type="entry name" value="Dbl homology (DH) domain"/>
    <property type="match status" value="1"/>
</dbReference>
<keyword evidence="3" id="KW-1185">Reference proteome</keyword>
<dbReference type="AlphaFoldDB" id="A0ABD0N7I9"/>
<accession>A0ABD0N7I9</accession>
<dbReference type="InterPro" id="IPR035899">
    <property type="entry name" value="DBL_dom_sf"/>
</dbReference>
<evidence type="ECO:0000313" key="3">
    <source>
        <dbReference type="Proteomes" id="UP001529510"/>
    </source>
</evidence>
<name>A0ABD0N7I9_CIRMR</name>
<dbReference type="PANTHER" id="PTHR45845">
    <property type="entry name" value="RHO GUANINE NUCLEOTIDE EXCHANGE FACTOR-RELATED"/>
    <property type="match status" value="1"/>
</dbReference>
<dbReference type="Proteomes" id="UP001529510">
    <property type="component" value="Unassembled WGS sequence"/>
</dbReference>
<dbReference type="InterPro" id="IPR000219">
    <property type="entry name" value="DH_dom"/>
</dbReference>
<reference evidence="2 3" key="1">
    <citation type="submission" date="2024-05" db="EMBL/GenBank/DDBJ databases">
        <title>Genome sequencing and assembly of Indian major carp, Cirrhinus mrigala (Hamilton, 1822).</title>
        <authorList>
            <person name="Mohindra V."/>
            <person name="Chowdhury L.M."/>
            <person name="Lal K."/>
            <person name="Jena J.K."/>
        </authorList>
    </citation>
    <scope>NUCLEOTIDE SEQUENCE [LARGE SCALE GENOMIC DNA]</scope>
    <source>
        <strain evidence="2">CM1030</strain>
        <tissue evidence="2">Blood</tissue>
    </source>
</reference>
<dbReference type="InterPro" id="IPR052231">
    <property type="entry name" value="Rho_GEF_signaling-related"/>
</dbReference>
<dbReference type="EMBL" id="JAMKFB020000023">
    <property type="protein sequence ID" value="KAL0157615.1"/>
    <property type="molecule type" value="Genomic_DNA"/>
</dbReference>
<feature type="non-terminal residue" evidence="2">
    <location>
        <position position="75"/>
    </location>
</feature>
<dbReference type="SUPFAM" id="SSF48065">
    <property type="entry name" value="DBL homology domain (DH-domain)"/>
    <property type="match status" value="1"/>
</dbReference>
<sequence>KLHRILEELLLTEVEYVRSLGYILTHYFPLLSRPDIPQDLRGQRGRIFGNLEKLYDFHCQHFQQELEACQAEPLR</sequence>